<dbReference type="InParanoid" id="Q7UL51"/>
<dbReference type="EMBL" id="BX294150">
    <property type="protein sequence ID" value="CAD76427.1"/>
    <property type="molecule type" value="Genomic_DNA"/>
</dbReference>
<dbReference type="KEGG" id="rba:RB9736"/>
<organism evidence="1 2">
    <name type="scientific">Rhodopirellula baltica (strain DSM 10527 / NCIMB 13988 / SH1)</name>
    <dbReference type="NCBI Taxonomy" id="243090"/>
    <lineage>
        <taxon>Bacteria</taxon>
        <taxon>Pseudomonadati</taxon>
        <taxon>Planctomycetota</taxon>
        <taxon>Planctomycetia</taxon>
        <taxon>Pirellulales</taxon>
        <taxon>Pirellulaceae</taxon>
        <taxon>Rhodopirellula</taxon>
    </lineage>
</organism>
<name>Q7UL51_RHOBA</name>
<proteinExistence type="predicted"/>
<evidence type="ECO:0000313" key="1">
    <source>
        <dbReference type="EMBL" id="CAD76427.1"/>
    </source>
</evidence>
<evidence type="ECO:0000313" key="2">
    <source>
        <dbReference type="Proteomes" id="UP000001025"/>
    </source>
</evidence>
<accession>Q7UL51</accession>
<dbReference type="HOGENOM" id="CLU_3358121_0_0_0"/>
<sequence length="36" mass="4075">MRASERLAYVRFYPIIPADLPSLVGVRLGSSRRNRG</sequence>
<reference evidence="1 2" key="1">
    <citation type="journal article" date="2003" name="Proc. Natl. Acad. Sci. U.S.A.">
        <title>Complete genome sequence of the marine planctomycete Pirellula sp. strain 1.</title>
        <authorList>
            <person name="Gloeckner F.O."/>
            <person name="Kube M."/>
            <person name="Bauer M."/>
            <person name="Teeling H."/>
            <person name="Lombardot T."/>
            <person name="Ludwig W."/>
            <person name="Gade D."/>
            <person name="Beck A."/>
            <person name="Borzym K."/>
            <person name="Heitmann K."/>
            <person name="Rabus R."/>
            <person name="Schlesner H."/>
            <person name="Amann R."/>
            <person name="Reinhardt R."/>
        </authorList>
    </citation>
    <scope>NUCLEOTIDE SEQUENCE [LARGE SCALE GENOMIC DNA]</scope>
    <source>
        <strain evidence="2">DSM 10527 / NCIMB 13988 / SH1</strain>
    </source>
</reference>
<gene>
    <name evidence="1" type="ordered locus">RB9736</name>
</gene>
<keyword evidence="2" id="KW-1185">Reference proteome</keyword>
<dbReference type="AlphaFoldDB" id="Q7UL51"/>
<dbReference type="Proteomes" id="UP000001025">
    <property type="component" value="Chromosome"/>
</dbReference>
<protein>
    <submittedName>
        <fullName evidence="1">Uncharacterized protein</fullName>
    </submittedName>
</protein>
<dbReference type="EnsemblBacteria" id="CAD76427">
    <property type="protein sequence ID" value="CAD76427"/>
    <property type="gene ID" value="RB9736"/>
</dbReference>